<sequence length="456" mass="51076">MPKEGANLFVEPDCEHNSQEHKGCSRPKPGEVIKGCAFQGSQGALVPISDSAHLVHGTPGCLENSWGMLLRGSFGVSMTKFAFTTALTKEDIVLGGEKKLLRAIGYIADRYHPPCIFVYATCITLLAMEDLDAVCAEAEIRWGLPVIPVHNPGFAGSMNMGHRLAGEALFEKVVGTATGKPLKSAAYEINLIGEHHFAAEGKEIEALLARVGIRVLSRIAGECTYRELKNANCAKVNMLVCSRSMITLARKMRDRFGIPYFEGSFYGSREIRFSLRQLAFHFQDAQLDRKIHRFIRKEEERLKKDIALSFRELKGKKAVLFTDGWESWVFLSALQELGLKIVGIGTNKNAQEDLSRIRERAAAETVLEMDADEKKMLKLYRERRADLMIVSSRNAYVPLKEKIPFLDIDQERTSAYSGYAGIRRMGQDLLDVLEQPVWRLVHRKSPWEGDGYGSGF</sequence>
<organism evidence="1 2">
    <name type="scientific">Paenibacillus mesotrionivorans</name>
    <dbReference type="NCBI Taxonomy" id="3160968"/>
    <lineage>
        <taxon>Bacteria</taxon>
        <taxon>Bacillati</taxon>
        <taxon>Bacillota</taxon>
        <taxon>Bacilli</taxon>
        <taxon>Bacillales</taxon>
        <taxon>Paenibacillaceae</taxon>
        <taxon>Paenibacillus</taxon>
    </lineage>
</organism>
<evidence type="ECO:0000313" key="2">
    <source>
        <dbReference type="Proteomes" id="UP001631969"/>
    </source>
</evidence>
<reference evidence="1" key="1">
    <citation type="submission" date="2024-12" db="EMBL/GenBank/DDBJ databases">
        <authorList>
            <person name="Wu N."/>
        </authorList>
    </citation>
    <scope>NUCLEOTIDE SEQUENCE</scope>
    <source>
        <strain evidence="1">P15</strain>
    </source>
</reference>
<accession>A0ACC7NWE1</accession>
<evidence type="ECO:0000313" key="1">
    <source>
        <dbReference type="EMBL" id="MFM9327674.1"/>
    </source>
</evidence>
<dbReference type="Proteomes" id="UP001631969">
    <property type="component" value="Unassembled WGS sequence"/>
</dbReference>
<gene>
    <name evidence="1" type="ORF">ACI1P1_05085</name>
</gene>
<proteinExistence type="predicted"/>
<protein>
    <submittedName>
        <fullName evidence="1">Nitrogenase component 1</fullName>
    </submittedName>
</protein>
<dbReference type="EMBL" id="JBJURJ010000003">
    <property type="protein sequence ID" value="MFM9327674.1"/>
    <property type="molecule type" value="Genomic_DNA"/>
</dbReference>
<name>A0ACC7NWE1_9BACL</name>
<comment type="caution">
    <text evidence="1">The sequence shown here is derived from an EMBL/GenBank/DDBJ whole genome shotgun (WGS) entry which is preliminary data.</text>
</comment>
<keyword evidence="2" id="KW-1185">Reference proteome</keyword>